<name>A0A921SD51_9STRA</name>
<feature type="region of interest" description="Disordered" evidence="1">
    <location>
        <begin position="60"/>
        <end position="79"/>
    </location>
</feature>
<evidence type="ECO:0000313" key="3">
    <source>
        <dbReference type="Proteomes" id="UP000792063"/>
    </source>
</evidence>
<protein>
    <submittedName>
        <fullName evidence="2">Uncharacterized protein</fullName>
    </submittedName>
</protein>
<feature type="region of interest" description="Disordered" evidence="1">
    <location>
        <begin position="14"/>
        <end position="54"/>
    </location>
</feature>
<proteinExistence type="predicted"/>
<feature type="compositionally biased region" description="Low complexity" evidence="1">
    <location>
        <begin position="152"/>
        <end position="166"/>
    </location>
</feature>
<feature type="compositionally biased region" description="Low complexity" evidence="1">
    <location>
        <begin position="30"/>
        <end position="41"/>
    </location>
</feature>
<feature type="non-terminal residue" evidence="2">
    <location>
        <position position="1"/>
    </location>
</feature>
<reference evidence="2" key="1">
    <citation type="journal article" date="2015" name="Genom Data">
        <title>Genome sequences of six Phytophthora species associated with forests in New Zealand.</title>
        <authorList>
            <person name="Studholme D.J."/>
            <person name="McDougal R.L."/>
            <person name="Sambles C."/>
            <person name="Hansen E."/>
            <person name="Hardy G."/>
            <person name="Grant M."/>
            <person name="Ganley R.J."/>
            <person name="Williams N.M."/>
        </authorList>
    </citation>
    <scope>NUCLEOTIDE SEQUENCE</scope>
    <source>
        <strain evidence="2">NZFS 3630</strain>
    </source>
</reference>
<organism evidence="2 3">
    <name type="scientific">Phytophthora kernoviae</name>
    <dbReference type="NCBI Taxonomy" id="325452"/>
    <lineage>
        <taxon>Eukaryota</taxon>
        <taxon>Sar</taxon>
        <taxon>Stramenopiles</taxon>
        <taxon>Oomycota</taxon>
        <taxon>Peronosporomycetes</taxon>
        <taxon>Peronosporales</taxon>
        <taxon>Peronosporaceae</taxon>
        <taxon>Phytophthora</taxon>
    </lineage>
</organism>
<feature type="region of interest" description="Disordered" evidence="1">
    <location>
        <begin position="145"/>
        <end position="166"/>
    </location>
</feature>
<accession>A0A921SD51</accession>
<dbReference type="EMBL" id="JPWU03000479">
    <property type="protein sequence ID" value="KAG2514147.1"/>
    <property type="molecule type" value="Genomic_DNA"/>
</dbReference>
<evidence type="ECO:0000313" key="2">
    <source>
        <dbReference type="EMBL" id="KAG2514147.1"/>
    </source>
</evidence>
<sequence length="166" mass="15779">YALAASPERKLLRSGYDSPIDFSTLTGGKSDSTQQTGDSTTSGGGLPGIDSITKTITGGRGGLSNMLPSGLPSTDSLTSLTKGGGLSSLTDALPIGGGSGLGSITKGLTGGGKLPVPGLDSLPIGGGGGGGKGLASITDGVSGLTDGLGLPSTSGGKKSYASSSYI</sequence>
<dbReference type="AlphaFoldDB" id="A0A921SD51"/>
<evidence type="ECO:0000256" key="1">
    <source>
        <dbReference type="SAM" id="MobiDB-lite"/>
    </source>
</evidence>
<reference evidence="2" key="2">
    <citation type="submission" date="2020-06" db="EMBL/GenBank/DDBJ databases">
        <authorList>
            <person name="Studholme D.J."/>
        </authorList>
    </citation>
    <scope>NUCLEOTIDE SEQUENCE</scope>
    <source>
        <strain evidence="2">NZFS 3630</strain>
    </source>
</reference>
<dbReference type="Proteomes" id="UP000792063">
    <property type="component" value="Unassembled WGS sequence"/>
</dbReference>
<comment type="caution">
    <text evidence="2">The sequence shown here is derived from an EMBL/GenBank/DDBJ whole genome shotgun (WGS) entry which is preliminary data.</text>
</comment>
<gene>
    <name evidence="2" type="ORF">JM18_008092</name>
</gene>